<dbReference type="SUPFAM" id="SSF54523">
    <property type="entry name" value="Pili subunits"/>
    <property type="match status" value="1"/>
</dbReference>
<dbReference type="Gene3D" id="3.30.700.10">
    <property type="entry name" value="Glycoprotein, Type 4 Pilin"/>
    <property type="match status" value="1"/>
</dbReference>
<dbReference type="RefSeq" id="WP_145181463.1">
    <property type="nucleotide sequence ID" value="NZ_CP036266.1"/>
</dbReference>
<organism evidence="3 4">
    <name type="scientific">Gimesia chilikensis</name>
    <dbReference type="NCBI Taxonomy" id="2605989"/>
    <lineage>
        <taxon>Bacteria</taxon>
        <taxon>Pseudomonadati</taxon>
        <taxon>Planctomycetota</taxon>
        <taxon>Planctomycetia</taxon>
        <taxon>Planctomycetales</taxon>
        <taxon>Planctomycetaceae</taxon>
        <taxon>Gimesia</taxon>
    </lineage>
</organism>
<dbReference type="AlphaFoldDB" id="A0A517PJV4"/>
<keyword evidence="1" id="KW-1133">Transmembrane helix</keyword>
<keyword evidence="1" id="KW-0472">Membrane</keyword>
<evidence type="ECO:0000256" key="1">
    <source>
        <dbReference type="SAM" id="Phobius"/>
    </source>
</evidence>
<protein>
    <submittedName>
        <fullName evidence="3">Putative major pilin subunit</fullName>
    </submittedName>
</protein>
<dbReference type="NCBIfam" id="TIGR02532">
    <property type="entry name" value="IV_pilin_GFxxxE"/>
    <property type="match status" value="1"/>
</dbReference>
<feature type="domain" description="DUF1559" evidence="2">
    <location>
        <begin position="42"/>
        <end position="351"/>
    </location>
</feature>
<dbReference type="InterPro" id="IPR012902">
    <property type="entry name" value="N_methyl_site"/>
</dbReference>
<sequence length="370" mass="40219">MQLQQSQKQSSQNCRRGFTLIELLVVIAIIAILIALLLPAVQQAREAARRTQCKNNMKQLGIALHNHMDTFGAFPPGYVCYDESGNRFQTGGWQNGQNEFGFHWLVMLFPYMEQPALWDQITACADDDKTGDTITNPWDHCEAIAVSSHIGRKALPGFNHCPSSPRDKSQFTDGSYGLEALAKGNSYAACWGSGNMLSWESRSTKGAFGCYFTTQDKIAIGHGGSGDLFQNDKGSMDSDFTDGMSNSIAMSEIVSADGYSSTSTTDIRGVWLSAAMGATIFTAYNTPNARVADILAACDENISGTTNPYLNCTEDRSTADVYAAARSYHTGGVNVLMADGAVRFVSDNVDKNSVWHPLSTIRNGEPISDF</sequence>
<dbReference type="PANTHER" id="PTHR30093">
    <property type="entry name" value="GENERAL SECRETION PATHWAY PROTEIN G"/>
    <property type="match status" value="1"/>
</dbReference>
<keyword evidence="4" id="KW-1185">Reference proteome</keyword>
<dbReference type="Proteomes" id="UP000320421">
    <property type="component" value="Chromosome"/>
</dbReference>
<dbReference type="NCBIfam" id="TIGR04294">
    <property type="entry name" value="pre_pil_HX9DG"/>
    <property type="match status" value="1"/>
</dbReference>
<dbReference type="InterPro" id="IPR011453">
    <property type="entry name" value="DUF1559"/>
</dbReference>
<accession>A0A517PJV4</accession>
<gene>
    <name evidence="3" type="ORF">HG66A1_14280</name>
</gene>
<dbReference type="Pfam" id="PF07963">
    <property type="entry name" value="N_methyl"/>
    <property type="match status" value="1"/>
</dbReference>
<evidence type="ECO:0000313" key="3">
    <source>
        <dbReference type="EMBL" id="QDT19660.1"/>
    </source>
</evidence>
<dbReference type="PROSITE" id="PS00409">
    <property type="entry name" value="PROKAR_NTER_METHYL"/>
    <property type="match status" value="1"/>
</dbReference>
<reference evidence="3 4" key="1">
    <citation type="submission" date="2019-02" db="EMBL/GenBank/DDBJ databases">
        <title>Deep-cultivation of Planctomycetes and their phenomic and genomic characterization uncovers novel biology.</title>
        <authorList>
            <person name="Wiegand S."/>
            <person name="Jogler M."/>
            <person name="Boedeker C."/>
            <person name="Pinto D."/>
            <person name="Vollmers J."/>
            <person name="Rivas-Marin E."/>
            <person name="Kohn T."/>
            <person name="Peeters S.H."/>
            <person name="Heuer A."/>
            <person name="Rast P."/>
            <person name="Oberbeckmann S."/>
            <person name="Bunk B."/>
            <person name="Jeske O."/>
            <person name="Meyerdierks A."/>
            <person name="Storesund J.E."/>
            <person name="Kallscheuer N."/>
            <person name="Luecker S."/>
            <person name="Lage O.M."/>
            <person name="Pohl T."/>
            <person name="Merkel B.J."/>
            <person name="Hornburger P."/>
            <person name="Mueller R.-W."/>
            <person name="Bruemmer F."/>
            <person name="Labrenz M."/>
            <person name="Spormann A.M."/>
            <person name="Op den Camp H."/>
            <person name="Overmann J."/>
            <person name="Amann R."/>
            <person name="Jetten M.S.M."/>
            <person name="Mascher T."/>
            <person name="Medema M.H."/>
            <person name="Devos D.P."/>
            <person name="Kaster A.-K."/>
            <person name="Ovreas L."/>
            <person name="Rohde M."/>
            <person name="Galperin M.Y."/>
            <person name="Jogler C."/>
        </authorList>
    </citation>
    <scope>NUCLEOTIDE SEQUENCE [LARGE SCALE GENOMIC DNA]</scope>
    <source>
        <strain evidence="3 4">HG66A1</strain>
    </source>
</reference>
<evidence type="ECO:0000259" key="2">
    <source>
        <dbReference type="Pfam" id="PF07596"/>
    </source>
</evidence>
<dbReference type="InterPro" id="IPR027558">
    <property type="entry name" value="Pre_pil_HX9DG_C"/>
</dbReference>
<proteinExistence type="predicted"/>
<dbReference type="Pfam" id="PF07596">
    <property type="entry name" value="SBP_bac_10"/>
    <property type="match status" value="1"/>
</dbReference>
<name>A0A517PJV4_9PLAN</name>
<dbReference type="EMBL" id="CP036266">
    <property type="protein sequence ID" value="QDT19660.1"/>
    <property type="molecule type" value="Genomic_DNA"/>
</dbReference>
<evidence type="ECO:0000313" key="4">
    <source>
        <dbReference type="Proteomes" id="UP000320421"/>
    </source>
</evidence>
<dbReference type="OrthoDB" id="251754at2"/>
<dbReference type="InterPro" id="IPR045584">
    <property type="entry name" value="Pilin-like"/>
</dbReference>
<dbReference type="PANTHER" id="PTHR30093:SF2">
    <property type="entry name" value="TYPE II SECRETION SYSTEM PROTEIN H"/>
    <property type="match status" value="1"/>
</dbReference>
<keyword evidence="1" id="KW-0812">Transmembrane</keyword>
<feature type="transmembrane region" description="Helical" evidence="1">
    <location>
        <begin position="20"/>
        <end position="41"/>
    </location>
</feature>